<reference evidence="1" key="4">
    <citation type="submission" date="2023-12" db="EMBL/GenBank/DDBJ databases">
        <authorList>
            <person name="Sun Q."/>
            <person name="Inoue M."/>
        </authorList>
    </citation>
    <scope>NUCLEOTIDE SEQUENCE</scope>
    <source>
        <strain evidence="1">JCM 10664</strain>
    </source>
</reference>
<gene>
    <name evidence="1" type="ORF">GCM10009545_17940</name>
    <name evidence="2" type="ORF">GCM10011581_46120</name>
</gene>
<proteinExistence type="predicted"/>
<dbReference type="Proteomes" id="UP001500220">
    <property type="component" value="Unassembled WGS sequence"/>
</dbReference>
<evidence type="ECO:0000313" key="2">
    <source>
        <dbReference type="EMBL" id="GGJ03852.1"/>
    </source>
</evidence>
<evidence type="ECO:0000313" key="3">
    <source>
        <dbReference type="Proteomes" id="UP000597989"/>
    </source>
</evidence>
<evidence type="ECO:0000313" key="4">
    <source>
        <dbReference type="Proteomes" id="UP001500220"/>
    </source>
</evidence>
<reference evidence="2 3" key="1">
    <citation type="journal article" date="2014" name="Int. J. Syst. Evol. Microbiol.">
        <title>Complete genome sequence of Corynebacterium casei LMG S-19264T (=DSM 44701T), isolated from a smear-ripened cheese.</title>
        <authorList>
            <consortium name="US DOE Joint Genome Institute (JGI-PGF)"/>
            <person name="Walter F."/>
            <person name="Albersmeier A."/>
            <person name="Kalinowski J."/>
            <person name="Ruckert C."/>
        </authorList>
    </citation>
    <scope>NUCLEOTIDE SEQUENCE [LARGE SCALE GENOMIC DNA]</scope>
    <source>
        <strain evidence="2 3">CGMCC 4.7206</strain>
    </source>
</reference>
<comment type="caution">
    <text evidence="2">The sequence shown here is derived from an EMBL/GenBank/DDBJ whole genome shotgun (WGS) entry which is preliminary data.</text>
</comment>
<reference evidence="2" key="3">
    <citation type="submission" date="2020-09" db="EMBL/GenBank/DDBJ databases">
        <authorList>
            <person name="Sun Q."/>
            <person name="Zhou Y."/>
        </authorList>
    </citation>
    <scope>NUCLEOTIDE SEQUENCE</scope>
    <source>
        <strain evidence="2">CGMCC 4.7206</strain>
    </source>
</reference>
<protein>
    <submittedName>
        <fullName evidence="2">Uncharacterized protein</fullName>
    </submittedName>
</protein>
<dbReference type="AlphaFoldDB" id="A0A917KAI7"/>
<dbReference type="EMBL" id="BAAAHC010000007">
    <property type="protein sequence ID" value="GAA0516253.1"/>
    <property type="molecule type" value="Genomic_DNA"/>
</dbReference>
<dbReference type="EMBL" id="BMMT01000022">
    <property type="protein sequence ID" value="GGJ03852.1"/>
    <property type="molecule type" value="Genomic_DNA"/>
</dbReference>
<evidence type="ECO:0000313" key="1">
    <source>
        <dbReference type="EMBL" id="GAA0516253.1"/>
    </source>
</evidence>
<sequence>MNVCLSPMGLARMERAYLPRIEAAEKRAAELRIPSVLRHVVRPDIARHWPTLDMNQEREVLRALMEIHVMPAGRGRRVDPVDRVNITWVR</sequence>
<name>A0A917KAI7_9PSEU</name>
<reference evidence="1 4" key="2">
    <citation type="journal article" date="2019" name="Int. J. Syst. Evol. Microbiol.">
        <title>The Global Catalogue of Microorganisms (GCM) 10K type strain sequencing project: providing services to taxonomists for standard genome sequencing and annotation.</title>
        <authorList>
            <consortium name="The Broad Institute Genomics Platform"/>
            <consortium name="The Broad Institute Genome Sequencing Center for Infectious Disease"/>
            <person name="Wu L."/>
            <person name="Ma J."/>
        </authorList>
    </citation>
    <scope>NUCLEOTIDE SEQUENCE [LARGE SCALE GENOMIC DNA]</scope>
    <source>
        <strain evidence="1 4">JCM 10664</strain>
    </source>
</reference>
<accession>A0A917KAI7</accession>
<keyword evidence="4" id="KW-1185">Reference proteome</keyword>
<organism evidence="2 3">
    <name type="scientific">Saccharopolyspora thermophila</name>
    <dbReference type="NCBI Taxonomy" id="89367"/>
    <lineage>
        <taxon>Bacteria</taxon>
        <taxon>Bacillati</taxon>
        <taxon>Actinomycetota</taxon>
        <taxon>Actinomycetes</taxon>
        <taxon>Pseudonocardiales</taxon>
        <taxon>Pseudonocardiaceae</taxon>
        <taxon>Saccharopolyspora</taxon>
    </lineage>
</organism>
<dbReference type="Proteomes" id="UP000597989">
    <property type="component" value="Unassembled WGS sequence"/>
</dbReference>